<dbReference type="EMBL" id="CDOE01000059">
    <property type="protein sequence ID" value="CEN35679.1"/>
    <property type="molecule type" value="Genomic_DNA"/>
</dbReference>
<sequence length="38" mass="4342">MKTYLQKMLPHFVVLGLFITISLAFFYPVLQGKAILAE</sequence>
<feature type="transmembrane region" description="Helical" evidence="1">
    <location>
        <begin position="12"/>
        <end position="30"/>
    </location>
</feature>
<evidence type="ECO:0000313" key="2">
    <source>
        <dbReference type="EMBL" id="CEN35679.1"/>
    </source>
</evidence>
<proteinExistence type="predicted"/>
<organism evidence="2 3">
    <name type="scientific">Capnocytophaga canimorsus</name>
    <dbReference type="NCBI Taxonomy" id="28188"/>
    <lineage>
        <taxon>Bacteria</taxon>
        <taxon>Pseudomonadati</taxon>
        <taxon>Bacteroidota</taxon>
        <taxon>Flavobacteriia</taxon>
        <taxon>Flavobacteriales</taxon>
        <taxon>Flavobacteriaceae</taxon>
        <taxon>Capnocytophaga</taxon>
    </lineage>
</organism>
<evidence type="ECO:0000256" key="1">
    <source>
        <dbReference type="SAM" id="Phobius"/>
    </source>
</evidence>
<accession>A0A0B7HAY6</accession>
<dbReference type="Proteomes" id="UP000044026">
    <property type="component" value="Unassembled WGS sequence"/>
</dbReference>
<evidence type="ECO:0000313" key="3">
    <source>
        <dbReference type="Proteomes" id="UP000044026"/>
    </source>
</evidence>
<dbReference type="AlphaFoldDB" id="A0A0B7HAY6"/>
<keyword evidence="1" id="KW-0472">Membrane</keyword>
<protein>
    <submittedName>
        <fullName evidence="2">Uncharacterized protein</fullName>
    </submittedName>
</protein>
<name>A0A0B7HAY6_9FLAO</name>
<gene>
    <name evidence="2" type="ORF">CCAN12_620037</name>
</gene>
<keyword evidence="1" id="KW-1133">Transmembrane helix</keyword>
<keyword evidence="1" id="KW-0812">Transmembrane</keyword>
<reference evidence="2 3" key="1">
    <citation type="submission" date="2015-01" db="EMBL/GenBank/DDBJ databases">
        <authorList>
            <person name="Xiang T."/>
            <person name="Song Y."/>
            <person name="Huang L."/>
            <person name="Wang B."/>
            <person name="Wu P."/>
        </authorList>
    </citation>
    <scope>NUCLEOTIDE SEQUENCE [LARGE SCALE GENOMIC DNA]</scope>
    <source>
        <strain evidence="2 3">Cc12</strain>
    </source>
</reference>